<feature type="transmembrane region" description="Helical" evidence="5">
    <location>
        <begin position="185"/>
        <end position="202"/>
    </location>
</feature>
<feature type="transmembrane region" description="Helical" evidence="5">
    <location>
        <begin position="151"/>
        <end position="173"/>
    </location>
</feature>
<comment type="subunit">
    <text evidence="5">Forms a complex with TatA.</text>
</comment>
<dbReference type="GO" id="GO:0043953">
    <property type="term" value="P:protein transport by the Tat complex"/>
    <property type="evidence" value="ECO:0007669"/>
    <property type="project" value="UniProtKB-UniRule"/>
</dbReference>
<dbReference type="EMBL" id="MEUM01000087">
    <property type="protein sequence ID" value="OGC41985.1"/>
    <property type="molecule type" value="Genomic_DNA"/>
</dbReference>
<dbReference type="GO" id="GO:0033281">
    <property type="term" value="C:TAT protein transport complex"/>
    <property type="evidence" value="ECO:0007669"/>
    <property type="project" value="UniProtKB-UniRule"/>
</dbReference>
<dbReference type="Proteomes" id="UP000177025">
    <property type="component" value="Unassembled WGS sequence"/>
</dbReference>
<comment type="function">
    <text evidence="5">Part of the twin-arginine translocation (Tat) system that transports large folded proteins containing a characteristic twin-arginine motif in their signal peptide across membranes.</text>
</comment>
<dbReference type="InterPro" id="IPR002033">
    <property type="entry name" value="TatC"/>
</dbReference>
<gene>
    <name evidence="5" type="primary">tatC</name>
    <name evidence="6" type="ORF">A2Y85_06910</name>
</gene>
<feature type="transmembrane region" description="Helical" evidence="5">
    <location>
        <begin position="101"/>
        <end position="131"/>
    </location>
</feature>
<feature type="transmembrane region" description="Helical" evidence="5">
    <location>
        <begin position="68"/>
        <end position="89"/>
    </location>
</feature>
<feature type="transmembrane region" description="Helical" evidence="5">
    <location>
        <begin position="208"/>
        <end position="228"/>
    </location>
</feature>
<reference evidence="6 7" key="1">
    <citation type="journal article" date="2016" name="Nat. Commun.">
        <title>Thousands of microbial genomes shed light on interconnected biogeochemical processes in an aquifer system.</title>
        <authorList>
            <person name="Anantharaman K."/>
            <person name="Brown C.T."/>
            <person name="Hug L.A."/>
            <person name="Sharon I."/>
            <person name="Castelle C.J."/>
            <person name="Probst A.J."/>
            <person name="Thomas B.C."/>
            <person name="Singh A."/>
            <person name="Wilkins M.J."/>
            <person name="Karaoz U."/>
            <person name="Brodie E.L."/>
            <person name="Williams K.H."/>
            <person name="Hubbard S.S."/>
            <person name="Banfield J.F."/>
        </authorList>
    </citation>
    <scope>NUCLEOTIDE SEQUENCE [LARGE SCALE GENOMIC DNA]</scope>
</reference>
<accession>A0A1F4UAM2</accession>
<evidence type="ECO:0000256" key="4">
    <source>
        <dbReference type="ARBA" id="ARBA00023136"/>
    </source>
</evidence>
<feature type="transmembrane region" description="Helical" evidence="5">
    <location>
        <begin position="20"/>
        <end position="48"/>
    </location>
</feature>
<dbReference type="PANTHER" id="PTHR30371">
    <property type="entry name" value="SEC-INDEPENDENT PROTEIN TRANSLOCASE PROTEIN TATC"/>
    <property type="match status" value="1"/>
</dbReference>
<keyword evidence="5" id="KW-0811">Translocation</keyword>
<dbReference type="GO" id="GO:0009977">
    <property type="term" value="F:proton motive force dependent protein transmembrane transporter activity"/>
    <property type="evidence" value="ECO:0007669"/>
    <property type="project" value="TreeGrafter"/>
</dbReference>
<keyword evidence="2 5" id="KW-0812">Transmembrane</keyword>
<dbReference type="HAMAP" id="MF_00902">
    <property type="entry name" value="TatC"/>
    <property type="match status" value="1"/>
</dbReference>
<evidence type="ECO:0000256" key="3">
    <source>
        <dbReference type="ARBA" id="ARBA00022989"/>
    </source>
</evidence>
<dbReference type="AlphaFoldDB" id="A0A1F4UAM2"/>
<evidence type="ECO:0000313" key="7">
    <source>
        <dbReference type="Proteomes" id="UP000177025"/>
    </source>
</evidence>
<evidence type="ECO:0000256" key="1">
    <source>
        <dbReference type="ARBA" id="ARBA00004141"/>
    </source>
</evidence>
<comment type="caution">
    <text evidence="6">The sequence shown here is derived from an EMBL/GenBank/DDBJ whole genome shotgun (WGS) entry which is preliminary data.</text>
</comment>
<dbReference type="PRINTS" id="PR01840">
    <property type="entry name" value="TATCFAMILY"/>
</dbReference>
<name>A0A1F4UAM2_UNCW3</name>
<dbReference type="GO" id="GO:0065002">
    <property type="term" value="P:intracellular protein transmembrane transport"/>
    <property type="evidence" value="ECO:0007669"/>
    <property type="project" value="TreeGrafter"/>
</dbReference>
<keyword evidence="5" id="KW-1003">Cell membrane</keyword>
<organism evidence="6 7">
    <name type="scientific">candidate division WOR-3 bacterium RBG_13_43_14</name>
    <dbReference type="NCBI Taxonomy" id="1802590"/>
    <lineage>
        <taxon>Bacteria</taxon>
        <taxon>Bacteria division WOR-3</taxon>
    </lineage>
</organism>
<keyword evidence="5" id="KW-0653">Protein transport</keyword>
<sequence length="242" mass="27175">MDEKKIGFLDHLEELRRRILISILLVLTFSIVGFIFAGRIIDAIITIGKLDATYFFAPIEAFTAQFKIALFFGFTVAFPFLLYQVWAFIGPGLTGTEQKISLTFILSGVILFMIGIAFGYFIIIPYGLMFLFSFTSDNVQPLMNISKYLNFFVWCMLGTGILFQLPLIVFSLIKLGIVDAKTISRHRAEAIVGIMILCAVITPTGDFFTLLLISIPLVLLFEIGILAARLTTRKKNIKAHDH</sequence>
<protein>
    <recommendedName>
        <fullName evidence="5">Sec-independent protein translocase protein TatC</fullName>
    </recommendedName>
</protein>
<keyword evidence="5" id="KW-0813">Transport</keyword>
<dbReference type="NCBIfam" id="TIGR00945">
    <property type="entry name" value="tatC"/>
    <property type="match status" value="1"/>
</dbReference>
<dbReference type="PANTHER" id="PTHR30371:SF0">
    <property type="entry name" value="SEC-INDEPENDENT PROTEIN TRANSLOCASE PROTEIN TATC, CHLOROPLASTIC-RELATED"/>
    <property type="match status" value="1"/>
</dbReference>
<evidence type="ECO:0000256" key="2">
    <source>
        <dbReference type="ARBA" id="ARBA00022692"/>
    </source>
</evidence>
<dbReference type="Pfam" id="PF00902">
    <property type="entry name" value="TatC"/>
    <property type="match status" value="1"/>
</dbReference>
<comment type="similarity">
    <text evidence="5">Belongs to the TatC family.</text>
</comment>
<keyword evidence="3 5" id="KW-1133">Transmembrane helix</keyword>
<evidence type="ECO:0000256" key="5">
    <source>
        <dbReference type="HAMAP-Rule" id="MF_00902"/>
    </source>
</evidence>
<evidence type="ECO:0000313" key="6">
    <source>
        <dbReference type="EMBL" id="OGC41985.1"/>
    </source>
</evidence>
<comment type="subcellular location">
    <subcellularLocation>
        <location evidence="5">Cell membrane</location>
        <topology evidence="5">Multi-pass membrane protein</topology>
    </subcellularLocation>
    <subcellularLocation>
        <location evidence="1">Membrane</location>
        <topology evidence="1">Multi-pass membrane protein</topology>
    </subcellularLocation>
</comment>
<keyword evidence="4 5" id="KW-0472">Membrane</keyword>
<proteinExistence type="inferred from homology"/>